<keyword evidence="3" id="KW-1185">Reference proteome</keyword>
<evidence type="ECO:0000313" key="3">
    <source>
        <dbReference type="Proteomes" id="UP000266723"/>
    </source>
</evidence>
<dbReference type="EMBL" id="QGKV02000759">
    <property type="protein sequence ID" value="KAF3561797.1"/>
    <property type="molecule type" value="Genomic_DNA"/>
</dbReference>
<comment type="caution">
    <text evidence="2">The sequence shown here is derived from an EMBL/GenBank/DDBJ whole genome shotgun (WGS) entry which is preliminary data.</text>
</comment>
<gene>
    <name evidence="2" type="ORF">DY000_02014999</name>
</gene>
<dbReference type="Proteomes" id="UP000266723">
    <property type="component" value="Unassembled WGS sequence"/>
</dbReference>
<organism evidence="2 3">
    <name type="scientific">Brassica cretica</name>
    <name type="common">Mustard</name>
    <dbReference type="NCBI Taxonomy" id="69181"/>
    <lineage>
        <taxon>Eukaryota</taxon>
        <taxon>Viridiplantae</taxon>
        <taxon>Streptophyta</taxon>
        <taxon>Embryophyta</taxon>
        <taxon>Tracheophyta</taxon>
        <taxon>Spermatophyta</taxon>
        <taxon>Magnoliopsida</taxon>
        <taxon>eudicotyledons</taxon>
        <taxon>Gunneridae</taxon>
        <taxon>Pentapetalae</taxon>
        <taxon>rosids</taxon>
        <taxon>malvids</taxon>
        <taxon>Brassicales</taxon>
        <taxon>Brassicaceae</taxon>
        <taxon>Brassiceae</taxon>
        <taxon>Brassica</taxon>
    </lineage>
</organism>
<proteinExistence type="predicted"/>
<reference evidence="2 3" key="1">
    <citation type="journal article" date="2020" name="BMC Genomics">
        <title>Intraspecific diversification of the crop wild relative Brassica cretica Lam. using demographic model selection.</title>
        <authorList>
            <person name="Kioukis A."/>
            <person name="Michalopoulou V.A."/>
            <person name="Briers L."/>
            <person name="Pirintsos S."/>
            <person name="Studholme D.J."/>
            <person name="Pavlidis P."/>
            <person name="Sarris P.F."/>
        </authorList>
    </citation>
    <scope>NUCLEOTIDE SEQUENCE [LARGE SCALE GENOMIC DNA]</scope>
    <source>
        <strain evidence="3">cv. PFS-1207/04</strain>
    </source>
</reference>
<accession>A0ABQ7CQZ8</accession>
<name>A0ABQ7CQZ8_BRACR</name>
<feature type="region of interest" description="Disordered" evidence="1">
    <location>
        <begin position="1"/>
        <end position="20"/>
    </location>
</feature>
<sequence>MPVLLKSGQSGSQEEAVEEKKDCRSMEQYCYERKEELLQSPPGTRLVLSHVRIALGVTRAADLGLAPIRLIRNYTGLIGD</sequence>
<evidence type="ECO:0000256" key="1">
    <source>
        <dbReference type="SAM" id="MobiDB-lite"/>
    </source>
</evidence>
<evidence type="ECO:0000313" key="2">
    <source>
        <dbReference type="EMBL" id="KAF3561797.1"/>
    </source>
</evidence>
<protein>
    <submittedName>
        <fullName evidence="2">Uncharacterized protein</fullName>
    </submittedName>
</protein>